<protein>
    <recommendedName>
        <fullName evidence="3">GerMN domain-containing protein</fullName>
    </recommendedName>
</protein>
<evidence type="ECO:0000256" key="2">
    <source>
        <dbReference type="SAM" id="SignalP"/>
    </source>
</evidence>
<dbReference type="STRING" id="1300222.I532_17398"/>
<dbReference type="OrthoDB" id="1954033at2"/>
<dbReference type="Proteomes" id="UP000012081">
    <property type="component" value="Unassembled WGS sequence"/>
</dbReference>
<reference evidence="4 5" key="1">
    <citation type="submission" date="2013-03" db="EMBL/GenBank/DDBJ databases">
        <title>Assembly of a new bacterial strain Brevibacillus borstelensis AK1.</title>
        <authorList>
            <person name="Rajan I."/>
            <person name="PoliReddy D."/>
            <person name="Sugumar T."/>
            <person name="Rathinam K."/>
            <person name="Alqarawi S."/>
            <person name="Khalil A.B."/>
            <person name="Sivakumar N."/>
        </authorList>
    </citation>
    <scope>NUCLEOTIDE SEQUENCE [LARGE SCALE GENOMIC DNA]</scope>
    <source>
        <strain evidence="4 5">AK1</strain>
    </source>
</reference>
<evidence type="ECO:0000259" key="3">
    <source>
        <dbReference type="Pfam" id="PF10646"/>
    </source>
</evidence>
<dbReference type="Pfam" id="PF10646">
    <property type="entry name" value="Germane"/>
    <property type="match status" value="1"/>
</dbReference>
<evidence type="ECO:0000313" key="5">
    <source>
        <dbReference type="Proteomes" id="UP000012081"/>
    </source>
</evidence>
<gene>
    <name evidence="4" type="ORF">I532_17398</name>
</gene>
<comment type="caution">
    <text evidence="4">The sequence shown here is derived from an EMBL/GenBank/DDBJ whole genome shotgun (WGS) entry which is preliminary data.</text>
</comment>
<dbReference type="InterPro" id="IPR019606">
    <property type="entry name" value="GerMN"/>
</dbReference>
<keyword evidence="5" id="KW-1185">Reference proteome</keyword>
<dbReference type="RefSeq" id="WP_003389805.1">
    <property type="nucleotide sequence ID" value="NZ_APBN01000008.1"/>
</dbReference>
<feature type="signal peptide" evidence="2">
    <location>
        <begin position="1"/>
        <end position="24"/>
    </location>
</feature>
<proteinExistence type="predicted"/>
<evidence type="ECO:0000256" key="1">
    <source>
        <dbReference type="SAM" id="MobiDB-lite"/>
    </source>
</evidence>
<feature type="region of interest" description="Disordered" evidence="1">
    <location>
        <begin position="23"/>
        <end position="52"/>
    </location>
</feature>
<dbReference type="PROSITE" id="PS51257">
    <property type="entry name" value="PROKAR_LIPOPROTEIN"/>
    <property type="match status" value="1"/>
</dbReference>
<keyword evidence="2" id="KW-0732">Signal</keyword>
<organism evidence="4 5">
    <name type="scientific">Brevibacillus borstelensis AK1</name>
    <dbReference type="NCBI Taxonomy" id="1300222"/>
    <lineage>
        <taxon>Bacteria</taxon>
        <taxon>Bacillati</taxon>
        <taxon>Bacillota</taxon>
        <taxon>Bacilli</taxon>
        <taxon>Bacillales</taxon>
        <taxon>Paenibacillaceae</taxon>
        <taxon>Brevibacillus</taxon>
    </lineage>
</organism>
<accession>M8DD24</accession>
<dbReference type="PATRIC" id="fig|1300222.3.peg.3646"/>
<feature type="domain" description="GerMN" evidence="3">
    <location>
        <begin position="58"/>
        <end position="164"/>
    </location>
</feature>
<sequence length="180" mass="20018">MKRRMTFWVTAAAAILLVTGCGQGKAPQAQPPAEQTETPGSAAQPETEQQKTKQTIALYYTDDNLMELQKEEQEIAYTDDLDKYKQAIALLEKPKDEAHAPLWKDFHYHSVTFDKGTLTIDADGKNVYNLGSSGEGMAIDALKDTLFQFDEVQKIVILVDGKPTESLMGHVSIDEPLTRQ</sequence>
<evidence type="ECO:0000313" key="4">
    <source>
        <dbReference type="EMBL" id="EMT51353.1"/>
    </source>
</evidence>
<feature type="chain" id="PRO_5039403655" description="GerMN domain-containing protein" evidence="2">
    <location>
        <begin position="25"/>
        <end position="180"/>
    </location>
</feature>
<name>M8DD24_9BACL</name>
<dbReference type="AlphaFoldDB" id="M8DD24"/>
<dbReference type="EMBL" id="APBN01000008">
    <property type="protein sequence ID" value="EMT51353.1"/>
    <property type="molecule type" value="Genomic_DNA"/>
</dbReference>